<accession>A0A6P7Z4T7</accession>
<dbReference type="Pfam" id="PF04178">
    <property type="entry name" value="Got1"/>
    <property type="match status" value="1"/>
</dbReference>
<dbReference type="InterPro" id="IPR011691">
    <property type="entry name" value="Vesicle_transpt_SFT2"/>
</dbReference>
<dbReference type="GO" id="GO:0016020">
    <property type="term" value="C:membrane"/>
    <property type="evidence" value="ECO:0007669"/>
    <property type="project" value="UniProtKB-SubCell"/>
</dbReference>
<dbReference type="CTD" id="84826"/>
<evidence type="ECO:0000256" key="5">
    <source>
        <dbReference type="ARBA" id="ARBA00022927"/>
    </source>
</evidence>
<dbReference type="InterPro" id="IPR007305">
    <property type="entry name" value="Vesicle_transpt_Got1/SFT2"/>
</dbReference>
<evidence type="ECO:0000256" key="8">
    <source>
        <dbReference type="ARBA" id="ARBA00025800"/>
    </source>
</evidence>
<dbReference type="PANTHER" id="PTHR23137:SF36">
    <property type="entry name" value="VESICLE TRANSPORT PROTEIN SFT2C"/>
    <property type="match status" value="1"/>
</dbReference>
<keyword evidence="10" id="KW-1185">Reference proteome</keyword>
<organism evidence="10 11">
    <name type="scientific">Microcaecilia unicolor</name>
    <dbReference type="NCBI Taxonomy" id="1415580"/>
    <lineage>
        <taxon>Eukaryota</taxon>
        <taxon>Metazoa</taxon>
        <taxon>Chordata</taxon>
        <taxon>Craniata</taxon>
        <taxon>Vertebrata</taxon>
        <taxon>Euteleostomi</taxon>
        <taxon>Amphibia</taxon>
        <taxon>Gymnophiona</taxon>
        <taxon>Siphonopidae</taxon>
        <taxon>Microcaecilia</taxon>
    </lineage>
</organism>
<sequence>MADLNKQLQEYLAQSKSGGVRSVAVPVGGTSLTSGEPETPSAGIRRWLDRVNPFSSEQNAGPSTSPGTAWPWSPEPDPCLPGLSRWQRLVASGMCVLMAAICFGLAALYIPVLLLRARKFALLWSLGSVFGLAAAAFLRGPSRVLREPSLGSVLYLTALCSTLYSALSLHSTILTALGAATQIAVIGGYLVTLVPGGSAGMRYLGSLVCSFLQRKVSKTLPV</sequence>
<dbReference type="OrthoDB" id="660759at2759"/>
<keyword evidence="5 9" id="KW-0653">Protein transport</keyword>
<evidence type="ECO:0000256" key="7">
    <source>
        <dbReference type="ARBA" id="ARBA00023136"/>
    </source>
</evidence>
<evidence type="ECO:0000256" key="1">
    <source>
        <dbReference type="ARBA" id="ARBA00003566"/>
    </source>
</evidence>
<evidence type="ECO:0000256" key="4">
    <source>
        <dbReference type="ARBA" id="ARBA00022692"/>
    </source>
</evidence>
<comment type="subcellular location">
    <subcellularLocation>
        <location evidence="2 9">Membrane</location>
        <topology evidence="2 9">Multi-pass membrane protein</topology>
    </subcellularLocation>
</comment>
<evidence type="ECO:0000256" key="6">
    <source>
        <dbReference type="ARBA" id="ARBA00022989"/>
    </source>
</evidence>
<dbReference type="KEGG" id="muo:115478883"/>
<comment type="similarity">
    <text evidence="8 9">Belongs to the SFT2 family.</text>
</comment>
<keyword evidence="7 9" id="KW-0472">Membrane</keyword>
<keyword evidence="3 9" id="KW-0813">Transport</keyword>
<feature type="transmembrane region" description="Helical" evidence="9">
    <location>
        <begin position="150"/>
        <end position="167"/>
    </location>
</feature>
<feature type="transmembrane region" description="Helical" evidence="9">
    <location>
        <begin position="120"/>
        <end position="138"/>
    </location>
</feature>
<dbReference type="AlphaFoldDB" id="A0A6P7Z4T7"/>
<proteinExistence type="inferred from homology"/>
<gene>
    <name evidence="11 12" type="primary">SFT2D3</name>
</gene>
<feature type="transmembrane region" description="Helical" evidence="9">
    <location>
        <begin position="173"/>
        <end position="194"/>
    </location>
</feature>
<dbReference type="GeneID" id="115478883"/>
<dbReference type="PANTHER" id="PTHR23137">
    <property type="entry name" value="VESICLE TRANSPORT PROTEIN-RELATED"/>
    <property type="match status" value="1"/>
</dbReference>
<dbReference type="GO" id="GO:0016192">
    <property type="term" value="P:vesicle-mediated transport"/>
    <property type="evidence" value="ECO:0007669"/>
    <property type="project" value="InterPro"/>
</dbReference>
<dbReference type="Proteomes" id="UP000515156">
    <property type="component" value="Chromosome 10"/>
</dbReference>
<keyword evidence="6 9" id="KW-1133">Transmembrane helix</keyword>
<evidence type="ECO:0000313" key="11">
    <source>
        <dbReference type="RefSeq" id="XP_030072388.1"/>
    </source>
</evidence>
<dbReference type="GO" id="GO:0005737">
    <property type="term" value="C:cytoplasm"/>
    <property type="evidence" value="ECO:0007669"/>
    <property type="project" value="UniProtKB-ARBA"/>
</dbReference>
<feature type="transmembrane region" description="Helical" evidence="9">
    <location>
        <begin position="89"/>
        <end position="114"/>
    </location>
</feature>
<evidence type="ECO:0000256" key="9">
    <source>
        <dbReference type="RuleBase" id="RU363111"/>
    </source>
</evidence>
<evidence type="ECO:0000313" key="10">
    <source>
        <dbReference type="Proteomes" id="UP000515156"/>
    </source>
</evidence>
<evidence type="ECO:0000256" key="3">
    <source>
        <dbReference type="ARBA" id="ARBA00022448"/>
    </source>
</evidence>
<keyword evidence="4 9" id="KW-0812">Transmembrane</keyword>
<protein>
    <recommendedName>
        <fullName evidence="9">Vesicle transport protein</fullName>
    </recommendedName>
</protein>
<dbReference type="GO" id="GO:0012505">
    <property type="term" value="C:endomembrane system"/>
    <property type="evidence" value="ECO:0007669"/>
    <property type="project" value="UniProtKB-ARBA"/>
</dbReference>
<evidence type="ECO:0000313" key="12">
    <source>
        <dbReference type="RefSeq" id="XP_030072390.1"/>
    </source>
</evidence>
<comment type="function">
    <text evidence="1 9">May be involved in fusion of retrograde transport vesicles derived from an endocytic compartment with the Golgi complex.</text>
</comment>
<evidence type="ECO:0000256" key="2">
    <source>
        <dbReference type="ARBA" id="ARBA00004141"/>
    </source>
</evidence>
<dbReference type="RefSeq" id="XP_030072388.1">
    <property type="nucleotide sequence ID" value="XM_030216528.1"/>
</dbReference>
<name>A0A6P7Z4T7_9AMPH</name>
<dbReference type="GO" id="GO:0015031">
    <property type="term" value="P:protein transport"/>
    <property type="evidence" value="ECO:0007669"/>
    <property type="project" value="UniProtKB-KW"/>
</dbReference>
<dbReference type="RefSeq" id="XP_030072390.1">
    <property type="nucleotide sequence ID" value="XM_030216530.1"/>
</dbReference>
<reference evidence="11 12" key="1">
    <citation type="submission" date="2025-04" db="UniProtKB">
        <authorList>
            <consortium name="RefSeq"/>
        </authorList>
    </citation>
    <scope>IDENTIFICATION</scope>
</reference>